<reference evidence="6" key="1">
    <citation type="journal article" date="2014" name="PLoS ONE">
        <title>The genome and linkage map of the northern pike (Esox lucius): conserved synteny revealed between the salmonid sister group and the Neoteleostei.</title>
        <authorList>
            <person name="Rondeau E.B."/>
            <person name="Minkley D.R."/>
            <person name="Leong J.S."/>
            <person name="Messmer A.M."/>
            <person name="Jantzen J.R."/>
            <person name="von Schalburg K.R."/>
            <person name="Lemon C."/>
            <person name="Bird N.H."/>
            <person name="Koop B.F."/>
        </authorList>
    </citation>
    <scope>NUCLEOTIDE SEQUENCE</scope>
</reference>
<evidence type="ECO:0000313" key="6">
    <source>
        <dbReference type="Proteomes" id="UP000265140"/>
    </source>
</evidence>
<feature type="compositionally biased region" description="Low complexity" evidence="3">
    <location>
        <begin position="370"/>
        <end position="380"/>
    </location>
</feature>
<dbReference type="Proteomes" id="UP000265140">
    <property type="component" value="Chromosome 7"/>
</dbReference>
<feature type="region of interest" description="Disordered" evidence="3">
    <location>
        <begin position="370"/>
        <end position="415"/>
    </location>
</feature>
<protein>
    <recommendedName>
        <fullName evidence="4">Clu domain-containing protein</fullName>
    </recommendedName>
</protein>
<feature type="coiled-coil region" evidence="2">
    <location>
        <begin position="461"/>
        <end position="506"/>
    </location>
</feature>
<keyword evidence="6" id="KW-1185">Reference proteome</keyword>
<dbReference type="SMART" id="SM00028">
    <property type="entry name" value="TPR"/>
    <property type="match status" value="3"/>
</dbReference>
<feature type="region of interest" description="Disordered" evidence="3">
    <location>
        <begin position="1147"/>
        <end position="1169"/>
    </location>
</feature>
<dbReference type="CDD" id="cd15466">
    <property type="entry name" value="CLU-central"/>
    <property type="match status" value="1"/>
</dbReference>
<evidence type="ECO:0000259" key="4">
    <source>
        <dbReference type="PROSITE" id="PS51823"/>
    </source>
</evidence>
<dbReference type="GO" id="GO:0003729">
    <property type="term" value="F:mRNA binding"/>
    <property type="evidence" value="ECO:0007669"/>
    <property type="project" value="TreeGrafter"/>
</dbReference>
<dbReference type="FunFam" id="3.30.2280.10:FF:000002">
    <property type="entry name" value="Clustered mitochondria protein homolog"/>
    <property type="match status" value="1"/>
</dbReference>
<evidence type="ECO:0000313" key="5">
    <source>
        <dbReference type="Ensembl" id="ENSELUP00000068887.2"/>
    </source>
</evidence>
<dbReference type="InterPro" id="IPR011990">
    <property type="entry name" value="TPR-like_helical_dom_sf"/>
</dbReference>
<dbReference type="Pfam" id="PF13424">
    <property type="entry name" value="TPR_12"/>
    <property type="match status" value="2"/>
</dbReference>
<dbReference type="SUPFAM" id="SSF48452">
    <property type="entry name" value="TPR-like"/>
    <property type="match status" value="2"/>
</dbReference>
<feature type="compositionally biased region" description="Acidic residues" evidence="3">
    <location>
        <begin position="1156"/>
        <end position="1165"/>
    </location>
</feature>
<dbReference type="Pfam" id="PF13236">
    <property type="entry name" value="CLU"/>
    <property type="match status" value="1"/>
</dbReference>
<dbReference type="PANTHER" id="PTHR12601:SF10">
    <property type="entry name" value="CLUSTERED MITOCHONDRIA PROTEIN HOMOLOG"/>
    <property type="match status" value="1"/>
</dbReference>
<dbReference type="SUPFAM" id="SSF103107">
    <property type="entry name" value="Hypothetical protein c14orf129, hspc210"/>
    <property type="match status" value="1"/>
</dbReference>
<proteinExistence type="predicted"/>
<dbReference type="InterPro" id="IPR025697">
    <property type="entry name" value="CLU_dom"/>
</dbReference>
<dbReference type="GO" id="GO:0048312">
    <property type="term" value="P:intracellular distribution of mitochondria"/>
    <property type="evidence" value="ECO:0007669"/>
    <property type="project" value="TreeGrafter"/>
</dbReference>
<accession>A0A6Q2YTV3</accession>
<evidence type="ECO:0000256" key="3">
    <source>
        <dbReference type="SAM" id="MobiDB-lite"/>
    </source>
</evidence>
<dbReference type="AlphaFoldDB" id="A0A6Q2YTV3"/>
<reference evidence="5" key="4">
    <citation type="submission" date="2025-09" db="UniProtKB">
        <authorList>
            <consortium name="Ensembl"/>
        </authorList>
    </citation>
    <scope>IDENTIFICATION</scope>
</reference>
<feature type="region of interest" description="Disordered" evidence="3">
    <location>
        <begin position="91"/>
        <end position="120"/>
    </location>
</feature>
<name>A0A6Q2YTV3_ESOLU</name>
<dbReference type="PROSITE" id="PS51823">
    <property type="entry name" value="CLU"/>
    <property type="match status" value="1"/>
</dbReference>
<feature type="domain" description="Clu" evidence="4">
    <location>
        <begin position="828"/>
        <end position="1094"/>
    </location>
</feature>
<dbReference type="Gene3D" id="3.30.2280.10">
    <property type="entry name" value="Hypothetical protein (hspc210)"/>
    <property type="match status" value="1"/>
</dbReference>
<dbReference type="Pfam" id="PF15044">
    <property type="entry name" value="CLU_N"/>
    <property type="match status" value="1"/>
</dbReference>
<dbReference type="InterPro" id="IPR027523">
    <property type="entry name" value="CLU_prot"/>
</dbReference>
<evidence type="ECO:0000256" key="2">
    <source>
        <dbReference type="SAM" id="Coils"/>
    </source>
</evidence>
<feature type="region of interest" description="Disordered" evidence="3">
    <location>
        <begin position="1176"/>
        <end position="1195"/>
    </location>
</feature>
<dbReference type="InterPro" id="IPR033646">
    <property type="entry name" value="CLU-central"/>
</dbReference>
<organism evidence="5 6">
    <name type="scientific">Esox lucius</name>
    <name type="common">Northern pike</name>
    <dbReference type="NCBI Taxonomy" id="8010"/>
    <lineage>
        <taxon>Eukaryota</taxon>
        <taxon>Metazoa</taxon>
        <taxon>Chordata</taxon>
        <taxon>Craniata</taxon>
        <taxon>Vertebrata</taxon>
        <taxon>Euteleostomi</taxon>
        <taxon>Actinopterygii</taxon>
        <taxon>Neopterygii</taxon>
        <taxon>Teleostei</taxon>
        <taxon>Protacanthopterygii</taxon>
        <taxon>Esociformes</taxon>
        <taxon>Esocidae</taxon>
        <taxon>Esox</taxon>
    </lineage>
</organism>
<evidence type="ECO:0000256" key="1">
    <source>
        <dbReference type="ARBA" id="ARBA00022490"/>
    </source>
</evidence>
<feature type="compositionally biased region" description="Basic and acidic residues" evidence="3">
    <location>
        <begin position="169"/>
        <end position="192"/>
    </location>
</feature>
<reference evidence="5" key="3">
    <citation type="submission" date="2025-08" db="UniProtKB">
        <authorList>
            <consortium name="Ensembl"/>
        </authorList>
    </citation>
    <scope>IDENTIFICATION</scope>
</reference>
<keyword evidence="1" id="KW-0963">Cytoplasm</keyword>
<dbReference type="GO" id="GO:0005737">
    <property type="term" value="C:cytoplasm"/>
    <property type="evidence" value="ECO:0007669"/>
    <property type="project" value="TreeGrafter"/>
</dbReference>
<dbReference type="GeneTree" id="ENSGT00390000012485"/>
<reference evidence="5" key="2">
    <citation type="submission" date="2020-02" db="EMBL/GenBank/DDBJ databases">
        <title>Esox lucius (northern pike) genome, fEsoLuc1, primary haplotype.</title>
        <authorList>
            <person name="Myers G."/>
            <person name="Karagic N."/>
            <person name="Meyer A."/>
            <person name="Pippel M."/>
            <person name="Reichard M."/>
            <person name="Winkler S."/>
            <person name="Tracey A."/>
            <person name="Sims Y."/>
            <person name="Howe K."/>
            <person name="Rhie A."/>
            <person name="Formenti G."/>
            <person name="Durbin R."/>
            <person name="Fedrigo O."/>
            <person name="Jarvis E.D."/>
        </authorList>
    </citation>
    <scope>NUCLEOTIDE SEQUENCE [LARGE SCALE GENOMIC DNA]</scope>
</reference>
<dbReference type="InterPro" id="IPR023231">
    <property type="entry name" value="GSKIP_dom_sf"/>
</dbReference>
<dbReference type="InterPro" id="IPR019734">
    <property type="entry name" value="TPR_rpt"/>
</dbReference>
<dbReference type="PANTHER" id="PTHR12601">
    <property type="entry name" value="EUKARYOTIC TRANSLATION INITIATION FACTOR 3 SUBUNIT EIF-3"/>
    <property type="match status" value="1"/>
</dbReference>
<gene>
    <name evidence="5" type="primary">KIFC3</name>
</gene>
<dbReference type="Ensembl" id="ENSELUT00000050982.2">
    <property type="protein sequence ID" value="ENSELUP00000068887.2"/>
    <property type="gene ID" value="ENSELUG00000006399.3"/>
</dbReference>
<dbReference type="Bgee" id="ENSELUG00000006399">
    <property type="expression patterns" value="Expressed in brain and 7 other cell types or tissues"/>
</dbReference>
<feature type="compositionally biased region" description="Polar residues" evidence="3">
    <location>
        <begin position="387"/>
        <end position="402"/>
    </location>
</feature>
<dbReference type="InterPro" id="IPR028275">
    <property type="entry name" value="CLU_N"/>
</dbReference>
<dbReference type="FunFam" id="1.25.40.10:FF:000099">
    <property type="entry name" value="Clustered mitochondria protein homolog"/>
    <property type="match status" value="1"/>
</dbReference>
<sequence length="1800" mass="204670">MFKQQFELINFCLTPLFLFLYRSAVRYPHSWISSSFHGHHFPLVRGSLTISRITRHIGSDRYLLSHCVAKSIMGNIVNCCQTLRRYIQHKQEEQEVEEERSPLLSKEGSECDSPTPPDLDNDLKVLMTNSVLERDHFLFPDIVLSSNIGVGMATMGPTEYLLVMDGEEENRRREYDRRDDGTAKRPEGEVKRRQQLCATAQTQTDAETQVWMEVQTQTEVQTVETQTRTETDHYIVIQTEKQTGVQTQSQRDMLAVKLTDTELWTDIEIQTKTKILTEIQTQTEQNPGQMEQSTVAMEFSNIKMEHYSGQTEQITVCMEQNTVQTEQYIDQPEQNTIQMEYNTFLTEQINRETEHNIEHKVLYVNLTTNSSTQSKQTTDQVQCPAKTEQNSVPTEQKNNQTEQNEDEKELNLDKTKKLTKNDLDIKKIEESPGQIDLNAVQAERKVDPVEKEELGSEKEEIGDQRAELAVLQVEKDEARVEGGVAKADQRAELAVIQVEKDEARVEEGVAKVDPGVEQRELAFVQLEDGMKQKNVTLFVVDKLFLAPPHLPVGHPSLSQKVEDKAEEEGPGADQVETLSLQEVINRQEAGFTVRIQAPGSETFKLQVSVQMLVAELQQVLMDHEVTCHRTCFSLQLDGKALDSLTELQSVQDLQEGALIRVVEEPYTVRDARLHLRHVRNLLKSLDPTDAHNGVNGSSLSYLSLYIQGDMDNGQRVSGERESVNLTPPDYILPGSKDRPLIPLQPMREDWKPWQCLRILTVSSWNPPPGNRKMHGDLMYLNAVTLEDRDLSITASTRGFYLNQSTAFNFNPKPATPKILCHSLVDLLCQVSPAFKKNFSTLQKKRVLRHPYERIATPFQVYCWTAPLRDHALDCIRAEETHTSRMEHFTNIDMLRGRELPRRNLPERLHRERMLFKTNSDFVAAATLGAIACVDGNIMPINPGEDPRSQMFIWSNLFFSLGFDVRDHYRPLGGDHAAHTAATCDLRGVQAYARLDTEGVTAQTIVPGILEKEQEQSVVYGSIDYGKTVLTHTRFLELLERTCEPLRIQRHLVLDHTHLPIELCSSTQTKGIVGNDGRHYIMDLLRSFPPDLNFLFTEDREELSEEGGQLLGYPRQHRHGLATLRPELLEAFVQYRYELFLKMVSSGLKKQERDPETQEDIGDEELSLTIAPGTQKAKDGVVAGGSHGEDSRTRKKACKTAGSINDSCFDIRFNPDICSPEVRFPTECSEEVEKQRQLLKDAAVFLLANQIPALRDCLDHTALPMDGISLTWVLHQRGVNVRYLGTLLEVLENTVERERLSHLQRVAVSEVITRCAKHIFRTYLQAVEPSALSAAVSHFLNCFLGPSSPLSDSASFLPPDELLTRKRSRRRRSHGNRVSMVSESTWAKLTPSDLWCLVRTEARQYFQYTLHWCVIDEAVEQFGLQKISLLREMAVKTGIQVQLREYVFESRHKPVFGEEDVVNMFPVVKHLCLTTSDATQLIQHSQAAIQQGLLKEGYELISQALTLFSSVCGVLHQDVCVCLRLLGRLCYIMGDYREALSHQEKAVLLSERVLGIEHHQTIEEYTHLSLYCFAGGQPTTSLHLLYRARYLTLLVNGEDHPQVALLDCMLGLVLYGLLDYDLSLKFLLNALTLSSKYHGPASLKCAHSNHLLALVYERKGEFRSALQHEKQAYSIYRDQVGQNHESARESSEYLKSLTQQAVTLQRALNRIYGVGGSSASLTPLTAHLCQVPQLNSANFTIRVAGLLKDWPMKRRWAKEHRHWTEEELCLEGQHPGVTFSLLMLRRMFCGCYLMKLPVEDL</sequence>
<keyword evidence="2" id="KW-0175">Coiled coil</keyword>
<dbReference type="Gene3D" id="1.25.40.10">
    <property type="entry name" value="Tetratricopeptide repeat domain"/>
    <property type="match status" value="1"/>
</dbReference>
<feature type="region of interest" description="Disordered" evidence="3">
    <location>
        <begin position="168"/>
        <end position="192"/>
    </location>
</feature>
<dbReference type="Pfam" id="PF12807">
    <property type="entry name" value="eIF3_p135"/>
    <property type="match status" value="1"/>
</dbReference>